<keyword evidence="2" id="KW-1185">Reference proteome</keyword>
<accession>A0ABD2IP00</accession>
<organism evidence="1 2">
    <name type="scientific">Heterodera schachtii</name>
    <name type="common">Sugarbeet cyst nematode worm</name>
    <name type="synonym">Tylenchus schachtii</name>
    <dbReference type="NCBI Taxonomy" id="97005"/>
    <lineage>
        <taxon>Eukaryota</taxon>
        <taxon>Metazoa</taxon>
        <taxon>Ecdysozoa</taxon>
        <taxon>Nematoda</taxon>
        <taxon>Chromadorea</taxon>
        <taxon>Rhabditida</taxon>
        <taxon>Tylenchina</taxon>
        <taxon>Tylenchomorpha</taxon>
        <taxon>Tylenchoidea</taxon>
        <taxon>Heteroderidae</taxon>
        <taxon>Heteroderinae</taxon>
        <taxon>Heterodera</taxon>
    </lineage>
</organism>
<protein>
    <submittedName>
        <fullName evidence="1">Uncharacterized protein</fullName>
    </submittedName>
</protein>
<evidence type="ECO:0000313" key="2">
    <source>
        <dbReference type="Proteomes" id="UP001620645"/>
    </source>
</evidence>
<comment type="caution">
    <text evidence="1">The sequence shown here is derived from an EMBL/GenBank/DDBJ whole genome shotgun (WGS) entry which is preliminary data.</text>
</comment>
<gene>
    <name evidence="1" type="ORF">niasHS_012635</name>
</gene>
<evidence type="ECO:0000313" key="1">
    <source>
        <dbReference type="EMBL" id="KAL3081223.1"/>
    </source>
</evidence>
<dbReference type="PANTHER" id="PTHR47202">
    <property type="entry name" value="HISTIDINE-RICH GLYCOPROTEIN"/>
    <property type="match status" value="1"/>
</dbReference>
<dbReference type="PANTHER" id="PTHR47202:SF2">
    <property type="entry name" value="G-PROTEIN COUPLED RECEPTORS FAMILY 1 PROFILE DOMAIN-CONTAINING PROTEIN"/>
    <property type="match status" value="1"/>
</dbReference>
<sequence length="300" mass="33821">MANHFIQWHFISVDGTSLQSIALHFCQWHFNSVKGTSFHPMALHFTRWHFISLDGTSLQSMALHFSQWHCISLNSTSFHSMALHFSQWHFISPNGTLFQSMALHFSQWHFTSLNGTALQSMALHFIQWHSTSVNGTSFSPIIHKNKHICHLFYEPHPFVKKGSQSVPMAPGFPAHTARRFVVENGRKPCAPKKKSGMTPLLADGLGHFWRAKNALGSRLYAFFTRRPKANGWEGMPATCDHHSKRLWNRSWNSKCVALPSKSAMFGVGLPMLGNYSLHKALAPTPTAHMSSVNADFNPGC</sequence>
<proteinExistence type="predicted"/>
<dbReference type="EMBL" id="JBICCN010000275">
    <property type="protein sequence ID" value="KAL3081223.1"/>
    <property type="molecule type" value="Genomic_DNA"/>
</dbReference>
<dbReference type="SUPFAM" id="SSF141571">
    <property type="entry name" value="Pentapeptide repeat-like"/>
    <property type="match status" value="1"/>
</dbReference>
<dbReference type="AlphaFoldDB" id="A0ABD2IP00"/>
<dbReference type="Proteomes" id="UP001620645">
    <property type="component" value="Unassembled WGS sequence"/>
</dbReference>
<reference evidence="1 2" key="1">
    <citation type="submission" date="2024-10" db="EMBL/GenBank/DDBJ databases">
        <authorList>
            <person name="Kim D."/>
        </authorList>
    </citation>
    <scope>NUCLEOTIDE SEQUENCE [LARGE SCALE GENOMIC DNA]</scope>
    <source>
        <strain evidence="1">Taebaek</strain>
    </source>
</reference>
<name>A0ABD2IP00_HETSC</name>